<dbReference type="CDD" id="cd03441">
    <property type="entry name" value="R_hydratase_like"/>
    <property type="match status" value="1"/>
</dbReference>
<name>A0A0T5NMQ4_9RHOB</name>
<dbReference type="PANTHER" id="PTHR43841">
    <property type="entry name" value="3-HYDROXYACYL-THIOESTER DEHYDRATASE HTDX-RELATED"/>
    <property type="match status" value="1"/>
</dbReference>
<proteinExistence type="predicted"/>
<comment type="caution">
    <text evidence="2">The sequence shown here is derived from an EMBL/GenBank/DDBJ whole genome shotgun (WGS) entry which is preliminary data.</text>
</comment>
<dbReference type="OrthoDB" id="9796589at2"/>
<evidence type="ECO:0000259" key="1">
    <source>
        <dbReference type="Pfam" id="PF01575"/>
    </source>
</evidence>
<keyword evidence="3" id="KW-1185">Reference proteome</keyword>
<sequence>MPKQLEPVSLNVDMPTIMSYADLTDDYNPIHVDREFAEKTEMKGIIAHGTMSLNMIWRSLRQTLGNDAIAGTRIDVRFVRPVRENDIVTGGGVEREDAPGTYDVWVRNQKDELVIAGTATVSQ</sequence>
<dbReference type="PANTHER" id="PTHR43841:SF3">
    <property type="entry name" value="(3R)-HYDROXYACYL-ACP DEHYDRATASE SUBUNIT HADB"/>
    <property type="match status" value="1"/>
</dbReference>
<evidence type="ECO:0000313" key="3">
    <source>
        <dbReference type="Proteomes" id="UP000051295"/>
    </source>
</evidence>
<feature type="domain" description="MaoC-like" evidence="1">
    <location>
        <begin position="9"/>
        <end position="90"/>
    </location>
</feature>
<accession>A0A0T5NMQ4</accession>
<dbReference type="Proteomes" id="UP000051295">
    <property type="component" value="Unassembled WGS sequence"/>
</dbReference>
<dbReference type="InterPro" id="IPR002539">
    <property type="entry name" value="MaoC-like_dom"/>
</dbReference>
<protein>
    <submittedName>
        <fullName evidence="2">Acyl dehydratase</fullName>
    </submittedName>
</protein>
<dbReference type="Gene3D" id="3.10.129.10">
    <property type="entry name" value="Hotdog Thioesterase"/>
    <property type="match status" value="1"/>
</dbReference>
<dbReference type="SUPFAM" id="SSF54637">
    <property type="entry name" value="Thioesterase/thiol ester dehydrase-isomerase"/>
    <property type="match status" value="1"/>
</dbReference>
<dbReference type="PATRIC" id="fig|1641875.4.peg.3547"/>
<gene>
    <name evidence="2" type="ORF">XM53_22035</name>
</gene>
<dbReference type="RefSeq" id="WP_057796947.1">
    <property type="nucleotide sequence ID" value="NZ_LAXJ01000040.1"/>
</dbReference>
<dbReference type="EMBL" id="LAXJ01000040">
    <property type="protein sequence ID" value="KRS10265.1"/>
    <property type="molecule type" value="Genomic_DNA"/>
</dbReference>
<evidence type="ECO:0000313" key="2">
    <source>
        <dbReference type="EMBL" id="KRS10265.1"/>
    </source>
</evidence>
<dbReference type="InterPro" id="IPR029069">
    <property type="entry name" value="HotDog_dom_sf"/>
</dbReference>
<dbReference type="AlphaFoldDB" id="A0A0T5NMQ4"/>
<dbReference type="Pfam" id="PF01575">
    <property type="entry name" value="MaoC_dehydratas"/>
    <property type="match status" value="1"/>
</dbReference>
<organism evidence="2 3">
    <name type="scientific">Roseovarius atlanticus</name>
    <dbReference type="NCBI Taxonomy" id="1641875"/>
    <lineage>
        <taxon>Bacteria</taxon>
        <taxon>Pseudomonadati</taxon>
        <taxon>Pseudomonadota</taxon>
        <taxon>Alphaproteobacteria</taxon>
        <taxon>Rhodobacterales</taxon>
        <taxon>Roseobacteraceae</taxon>
        <taxon>Roseovarius</taxon>
    </lineage>
</organism>
<reference evidence="2 3" key="1">
    <citation type="submission" date="2015-04" db="EMBL/GenBank/DDBJ databases">
        <title>The draft genome sequence of Roseovarius sp.R12b.</title>
        <authorList>
            <person name="Li G."/>
            <person name="Lai Q."/>
            <person name="Shao Z."/>
            <person name="Yan P."/>
        </authorList>
    </citation>
    <scope>NUCLEOTIDE SEQUENCE [LARGE SCALE GENOMIC DNA]</scope>
    <source>
        <strain evidence="2 3">R12B</strain>
    </source>
</reference>
<dbReference type="STRING" id="1641875.XM53_22035"/>